<evidence type="ECO:0000256" key="1">
    <source>
        <dbReference type="ARBA" id="ARBA00004429"/>
    </source>
</evidence>
<feature type="transmembrane region" description="Helical" evidence="8">
    <location>
        <begin position="515"/>
        <end position="537"/>
    </location>
</feature>
<feature type="transmembrane region" description="Helical" evidence="8">
    <location>
        <begin position="47"/>
        <end position="75"/>
    </location>
</feature>
<evidence type="ECO:0000256" key="2">
    <source>
        <dbReference type="ARBA" id="ARBA00022448"/>
    </source>
</evidence>
<feature type="transmembrane region" description="Helical" evidence="8">
    <location>
        <begin position="211"/>
        <end position="234"/>
    </location>
</feature>
<dbReference type="PROSITE" id="PS50928">
    <property type="entry name" value="ABC_TM1"/>
    <property type="match status" value="2"/>
</dbReference>
<dbReference type="InterPro" id="IPR035906">
    <property type="entry name" value="MetI-like_sf"/>
</dbReference>
<feature type="transmembrane region" description="Helical" evidence="8">
    <location>
        <begin position="350"/>
        <end position="372"/>
    </location>
</feature>
<reference evidence="11 12" key="1">
    <citation type="submission" date="2019-03" db="EMBL/GenBank/DDBJ databases">
        <title>Genomics of glacier-inhabiting Cryobacterium strains.</title>
        <authorList>
            <person name="Liu Q."/>
            <person name="Xin Y.-H."/>
        </authorList>
    </citation>
    <scope>NUCLEOTIDE SEQUENCE [LARGE SCALE GENOMIC DNA]</scope>
    <source>
        <strain evidence="11 12">RHLT2-21</strain>
    </source>
</reference>
<dbReference type="EMBL" id="SOFM01000050">
    <property type="protein sequence ID" value="TFB99701.1"/>
    <property type="molecule type" value="Genomic_DNA"/>
</dbReference>
<gene>
    <name evidence="11" type="ORF">E3O32_16795</name>
</gene>
<feature type="domain" description="ABC transmembrane type-1" evidence="10">
    <location>
        <begin position="91"/>
        <end position="272"/>
    </location>
</feature>
<feature type="transmembrane region" description="Helical" evidence="8">
    <location>
        <begin position="95"/>
        <end position="116"/>
    </location>
</feature>
<keyword evidence="5 8" id="KW-0812">Transmembrane</keyword>
<keyword evidence="4" id="KW-0997">Cell inner membrane</keyword>
<feature type="transmembrane region" description="Helical" evidence="8">
    <location>
        <begin position="473"/>
        <end position="495"/>
    </location>
</feature>
<feature type="transmembrane region" description="Helical" evidence="8">
    <location>
        <begin position="412"/>
        <end position="433"/>
    </location>
</feature>
<evidence type="ECO:0000259" key="10">
    <source>
        <dbReference type="PROSITE" id="PS50928"/>
    </source>
</evidence>
<evidence type="ECO:0000256" key="3">
    <source>
        <dbReference type="ARBA" id="ARBA00022475"/>
    </source>
</evidence>
<keyword evidence="6 8" id="KW-1133">Transmembrane helix</keyword>
<sequence>MSVTLPPASPAPERPDPASLRPAGPAADAGPERTDAVGRVGRCPSPFIVAVACTVSLLGLLPLGYVIVTGILTGWPELSALVFRPRVGELLVNTVGLVLITVPLCAAIGVGAAWLVGRTSLPGARVFAVLLAAPLAVPAFVNSYGWVSAIPSLNGLWSGVLIATLSYFPLVYLPCAAALRRLDPTVEEAAGSLGSGAWGVFFRVILPQLRLPILGGSLLVGLHLLAEYGAFAMVRFDTFTTAIVEQYRSTFNGPAANALAGVLVLCCLFLLVGESGARGRARYARIGSGVARPAPRRSLGRFTPLGYLVLGGLFVLSIGVPFTSVLRWLVQGGPAVWADGVVGEAFLQTVGYGLIGAVATCLLAFPIAFLAVRYPSRLARGLESVNYLTSSLPGIVTALALVTVSIRFVQPLYQSVVLVIATYLLMFLPRALVNLRAGLAQVPVGLEEAARSLGKHPIGAFLSVTARFFAPSALAAGALVFLGIVTELTATLLLAPNGTRTLAIQFWSKVNDINYVGAAPYALLMIALSLPVTYLLFARSRLTSVS</sequence>
<keyword evidence="12" id="KW-1185">Reference proteome</keyword>
<evidence type="ECO:0000256" key="8">
    <source>
        <dbReference type="RuleBase" id="RU363032"/>
    </source>
</evidence>
<evidence type="ECO:0000256" key="4">
    <source>
        <dbReference type="ARBA" id="ARBA00022519"/>
    </source>
</evidence>
<evidence type="ECO:0000256" key="6">
    <source>
        <dbReference type="ARBA" id="ARBA00022989"/>
    </source>
</evidence>
<keyword evidence="2 8" id="KW-0813">Transport</keyword>
<dbReference type="InterPro" id="IPR000515">
    <property type="entry name" value="MetI-like"/>
</dbReference>
<feature type="transmembrane region" description="Helical" evidence="8">
    <location>
        <begin position="384"/>
        <end position="406"/>
    </location>
</feature>
<dbReference type="RefSeq" id="WP_134510979.1">
    <property type="nucleotide sequence ID" value="NZ_SOFM01000050.1"/>
</dbReference>
<feature type="transmembrane region" description="Helical" evidence="8">
    <location>
        <begin position="155"/>
        <end position="173"/>
    </location>
</feature>
<organism evidence="11 12">
    <name type="scientific">Cryobacterium mannosilyticum</name>
    <dbReference type="NCBI Taxonomy" id="1259190"/>
    <lineage>
        <taxon>Bacteria</taxon>
        <taxon>Bacillati</taxon>
        <taxon>Actinomycetota</taxon>
        <taxon>Actinomycetes</taxon>
        <taxon>Micrococcales</taxon>
        <taxon>Microbacteriaceae</taxon>
        <taxon>Cryobacterium</taxon>
    </lineage>
</organism>
<feature type="transmembrane region" description="Helical" evidence="8">
    <location>
        <begin position="305"/>
        <end position="330"/>
    </location>
</feature>
<dbReference type="AlphaFoldDB" id="A0A4R8W0I5"/>
<dbReference type="GO" id="GO:0005886">
    <property type="term" value="C:plasma membrane"/>
    <property type="evidence" value="ECO:0007669"/>
    <property type="project" value="UniProtKB-SubCell"/>
</dbReference>
<evidence type="ECO:0000256" key="9">
    <source>
        <dbReference type="SAM" id="MobiDB-lite"/>
    </source>
</evidence>
<evidence type="ECO:0000256" key="5">
    <source>
        <dbReference type="ARBA" id="ARBA00022692"/>
    </source>
</evidence>
<dbReference type="PANTHER" id="PTHR43357">
    <property type="entry name" value="INNER MEMBRANE ABC TRANSPORTER PERMEASE PROTEIN YDCV"/>
    <property type="match status" value="1"/>
</dbReference>
<feature type="transmembrane region" description="Helical" evidence="8">
    <location>
        <begin position="128"/>
        <end position="149"/>
    </location>
</feature>
<feature type="transmembrane region" description="Helical" evidence="8">
    <location>
        <begin position="254"/>
        <end position="272"/>
    </location>
</feature>
<name>A0A4R8W0I5_9MICO</name>
<dbReference type="Proteomes" id="UP000297643">
    <property type="component" value="Unassembled WGS sequence"/>
</dbReference>
<dbReference type="GO" id="GO:0055085">
    <property type="term" value="P:transmembrane transport"/>
    <property type="evidence" value="ECO:0007669"/>
    <property type="project" value="InterPro"/>
</dbReference>
<keyword evidence="7 8" id="KW-0472">Membrane</keyword>
<protein>
    <submittedName>
        <fullName evidence="11">Iron ABC transporter permease</fullName>
    </submittedName>
</protein>
<feature type="region of interest" description="Disordered" evidence="9">
    <location>
        <begin position="1"/>
        <end position="36"/>
    </location>
</feature>
<dbReference type="Gene3D" id="1.10.3720.10">
    <property type="entry name" value="MetI-like"/>
    <property type="match status" value="2"/>
</dbReference>
<evidence type="ECO:0000313" key="11">
    <source>
        <dbReference type="EMBL" id="TFB99701.1"/>
    </source>
</evidence>
<dbReference type="CDD" id="cd06261">
    <property type="entry name" value="TM_PBP2"/>
    <property type="match status" value="2"/>
</dbReference>
<evidence type="ECO:0000313" key="12">
    <source>
        <dbReference type="Proteomes" id="UP000297643"/>
    </source>
</evidence>
<dbReference type="SUPFAM" id="SSF161098">
    <property type="entry name" value="MetI-like"/>
    <property type="match status" value="2"/>
</dbReference>
<dbReference type="Pfam" id="PF00528">
    <property type="entry name" value="BPD_transp_1"/>
    <property type="match status" value="2"/>
</dbReference>
<keyword evidence="3" id="KW-1003">Cell membrane</keyword>
<comment type="subcellular location">
    <subcellularLocation>
        <location evidence="1">Cell inner membrane</location>
        <topology evidence="1">Multi-pass membrane protein</topology>
    </subcellularLocation>
    <subcellularLocation>
        <location evidence="8">Cell membrane</location>
        <topology evidence="8">Multi-pass membrane protein</topology>
    </subcellularLocation>
</comment>
<dbReference type="PANTHER" id="PTHR43357:SF3">
    <property type="entry name" value="FE(3+)-TRANSPORT SYSTEM PERMEASE PROTEIN FBPB 2"/>
    <property type="match status" value="1"/>
</dbReference>
<feature type="domain" description="ABC transmembrane type-1" evidence="10">
    <location>
        <begin position="346"/>
        <end position="536"/>
    </location>
</feature>
<proteinExistence type="inferred from homology"/>
<comment type="similarity">
    <text evidence="8">Belongs to the binding-protein-dependent transport system permease family.</text>
</comment>
<evidence type="ECO:0000256" key="7">
    <source>
        <dbReference type="ARBA" id="ARBA00023136"/>
    </source>
</evidence>
<accession>A0A4R8W0I5</accession>
<comment type="caution">
    <text evidence="11">The sequence shown here is derived from an EMBL/GenBank/DDBJ whole genome shotgun (WGS) entry which is preliminary data.</text>
</comment>